<dbReference type="Gene3D" id="1.10.1220.10">
    <property type="entry name" value="Met repressor-like"/>
    <property type="match status" value="1"/>
</dbReference>
<keyword evidence="3" id="KW-0238">DNA-binding</keyword>
<dbReference type="HOGENOM" id="CLU_2287592_0_0_7"/>
<evidence type="ECO:0000259" key="2">
    <source>
        <dbReference type="Pfam" id="PF01402"/>
    </source>
</evidence>
<evidence type="ECO:0000256" key="1">
    <source>
        <dbReference type="SAM" id="MobiDB-lite"/>
    </source>
</evidence>
<accession>A5GBK4</accession>
<sequence length="105" mass="12030">MPALSLRLPEDLDHRLEDEARLEQLPRSEVVRIAIVDYLARRERERFMAELVAEAHTAYADESIRRTALEIAEEGMVTSNEALDITEGRKPGGSRATQPAEKWWK</sequence>
<dbReference type="EMBL" id="CP000698">
    <property type="protein sequence ID" value="ABQ25041.1"/>
    <property type="molecule type" value="Genomic_DNA"/>
</dbReference>
<feature type="region of interest" description="Disordered" evidence="1">
    <location>
        <begin position="80"/>
        <end position="105"/>
    </location>
</feature>
<dbReference type="OrthoDB" id="5405826at2"/>
<dbReference type="RefSeq" id="WP_011937765.1">
    <property type="nucleotide sequence ID" value="NC_009483.1"/>
</dbReference>
<dbReference type="SUPFAM" id="SSF47598">
    <property type="entry name" value="Ribbon-helix-helix"/>
    <property type="match status" value="1"/>
</dbReference>
<feature type="domain" description="Ribbon-helix-helix protein CopG" evidence="2">
    <location>
        <begin position="4"/>
        <end position="41"/>
    </location>
</feature>
<organism evidence="3 4">
    <name type="scientific">Geotalea uraniireducens (strain Rf4)</name>
    <name type="common">Geobacter uraniireducens</name>
    <dbReference type="NCBI Taxonomy" id="351605"/>
    <lineage>
        <taxon>Bacteria</taxon>
        <taxon>Pseudomonadati</taxon>
        <taxon>Thermodesulfobacteriota</taxon>
        <taxon>Desulfuromonadia</taxon>
        <taxon>Geobacterales</taxon>
        <taxon>Geobacteraceae</taxon>
        <taxon>Geotalea</taxon>
    </lineage>
</organism>
<dbReference type="STRING" id="351605.Gura_0833"/>
<dbReference type="InterPro" id="IPR013321">
    <property type="entry name" value="Arc_rbn_hlx_hlx"/>
</dbReference>
<dbReference type="Proteomes" id="UP000006695">
    <property type="component" value="Chromosome"/>
</dbReference>
<evidence type="ECO:0000313" key="4">
    <source>
        <dbReference type="Proteomes" id="UP000006695"/>
    </source>
</evidence>
<evidence type="ECO:0000313" key="3">
    <source>
        <dbReference type="EMBL" id="ABQ25041.1"/>
    </source>
</evidence>
<gene>
    <name evidence="3" type="ordered locus">Gura_0833</name>
</gene>
<protein>
    <submittedName>
        <fullName evidence="3">CopG domain protein DNA-binding domain protein</fullName>
    </submittedName>
</protein>
<dbReference type="KEGG" id="gur:Gura_0833"/>
<proteinExistence type="predicted"/>
<dbReference type="GO" id="GO:0003677">
    <property type="term" value="F:DNA binding"/>
    <property type="evidence" value="ECO:0007669"/>
    <property type="project" value="UniProtKB-KW"/>
</dbReference>
<reference evidence="3 4" key="1">
    <citation type="submission" date="2007-05" db="EMBL/GenBank/DDBJ databases">
        <title>Complete sequence of Geobacter uraniireducens Rf4.</title>
        <authorList>
            <consortium name="US DOE Joint Genome Institute"/>
            <person name="Copeland A."/>
            <person name="Lucas S."/>
            <person name="Lapidus A."/>
            <person name="Barry K."/>
            <person name="Detter J.C."/>
            <person name="Glavina del Rio T."/>
            <person name="Hammon N."/>
            <person name="Israni S."/>
            <person name="Dalin E."/>
            <person name="Tice H."/>
            <person name="Pitluck S."/>
            <person name="Chertkov O."/>
            <person name="Brettin T."/>
            <person name="Bruce D."/>
            <person name="Han C."/>
            <person name="Schmutz J."/>
            <person name="Larimer F."/>
            <person name="Land M."/>
            <person name="Hauser L."/>
            <person name="Kyrpides N."/>
            <person name="Mikhailova N."/>
            <person name="Shelobolina E."/>
            <person name="Aklujkar M."/>
            <person name="Lovley D."/>
            <person name="Richardson P."/>
        </authorList>
    </citation>
    <scope>NUCLEOTIDE SEQUENCE [LARGE SCALE GENOMIC DNA]</scope>
    <source>
        <strain evidence="3 4">Rf4</strain>
    </source>
</reference>
<dbReference type="InterPro" id="IPR002145">
    <property type="entry name" value="CopG"/>
</dbReference>
<keyword evidence="4" id="KW-1185">Reference proteome</keyword>
<dbReference type="AlphaFoldDB" id="A5GBK4"/>
<dbReference type="GO" id="GO:0006355">
    <property type="term" value="P:regulation of DNA-templated transcription"/>
    <property type="evidence" value="ECO:0007669"/>
    <property type="project" value="InterPro"/>
</dbReference>
<dbReference type="InterPro" id="IPR010985">
    <property type="entry name" value="Ribbon_hlx_hlx"/>
</dbReference>
<name>A5GBK4_GEOUR</name>
<dbReference type="Pfam" id="PF01402">
    <property type="entry name" value="RHH_1"/>
    <property type="match status" value="1"/>
</dbReference>